<dbReference type="GO" id="GO:0005829">
    <property type="term" value="C:cytosol"/>
    <property type="evidence" value="ECO:0007669"/>
    <property type="project" value="TreeGrafter"/>
</dbReference>
<protein>
    <submittedName>
        <fullName evidence="3">ADP-heptose:LPS heptosyltransferase</fullName>
    </submittedName>
</protein>
<reference evidence="3 4" key="1">
    <citation type="submission" date="2016-10" db="EMBL/GenBank/DDBJ databases">
        <authorList>
            <person name="de Groot N.N."/>
        </authorList>
    </citation>
    <scope>NUCLEOTIDE SEQUENCE [LARGE SCALE GENOMIC DNA]</scope>
    <source>
        <strain evidence="3 4">DSM 23581</strain>
    </source>
</reference>
<sequence length="345" mass="39303">MTKHQHLLIIRLSAMGDVAMTVPVIEALLQQHPDIKVTVVSKAFFCQLFHHLPNVKTVEVDTKKKHKGVVGLWRLAQTLHQLKPTHVADFHNVLRSKIVCGFLKILGHDYVKIDKGRKAKKRLTRTQNKVFLKLKSTHCRYADVLEKLGFYIDFNAFYLNHQLPIDQQVKEELKLDFSKKIIGIAPFAAHEPKQYPLALMQEVIESLQNKNYQILLFGGGKNEVIKLKKLENKFSGCTSVAGKFSFVQELQIISNLDLMISMDSGNGHLAAMFGVRVVTIWGATHPYAGFAPFNQKRIQQILPDLERYPLLPTSVYGNKMIEGYENVMFSIDPKEIIETAEEELI</sequence>
<dbReference type="GO" id="GO:0008713">
    <property type="term" value="F:ADP-heptose-lipopolysaccharide heptosyltransferase activity"/>
    <property type="evidence" value="ECO:0007669"/>
    <property type="project" value="TreeGrafter"/>
</dbReference>
<dbReference type="InterPro" id="IPR002201">
    <property type="entry name" value="Glyco_trans_9"/>
</dbReference>
<keyword evidence="4" id="KW-1185">Reference proteome</keyword>
<dbReference type="RefSeq" id="WP_093238318.1">
    <property type="nucleotide sequence ID" value="NZ_FNQF01000001.1"/>
</dbReference>
<dbReference type="GO" id="GO:0009244">
    <property type="term" value="P:lipopolysaccharide core region biosynthetic process"/>
    <property type="evidence" value="ECO:0007669"/>
    <property type="project" value="TreeGrafter"/>
</dbReference>
<accession>A0A1H3VSD7</accession>
<keyword evidence="2 3" id="KW-0808">Transferase</keyword>
<organism evidence="3 4">
    <name type="scientific">Psychroflexus halocasei</name>
    <dbReference type="NCBI Taxonomy" id="908615"/>
    <lineage>
        <taxon>Bacteria</taxon>
        <taxon>Pseudomonadati</taxon>
        <taxon>Bacteroidota</taxon>
        <taxon>Flavobacteriia</taxon>
        <taxon>Flavobacteriales</taxon>
        <taxon>Flavobacteriaceae</taxon>
        <taxon>Psychroflexus</taxon>
    </lineage>
</organism>
<dbReference type="SUPFAM" id="SSF53756">
    <property type="entry name" value="UDP-Glycosyltransferase/glycogen phosphorylase"/>
    <property type="match status" value="1"/>
</dbReference>
<proteinExistence type="predicted"/>
<keyword evidence="1" id="KW-0328">Glycosyltransferase</keyword>
<dbReference type="PANTHER" id="PTHR30160">
    <property type="entry name" value="TETRAACYLDISACCHARIDE 4'-KINASE-RELATED"/>
    <property type="match status" value="1"/>
</dbReference>
<dbReference type="EMBL" id="FNQF01000001">
    <property type="protein sequence ID" value="SDZ77733.1"/>
    <property type="molecule type" value="Genomic_DNA"/>
</dbReference>
<name>A0A1H3VSD7_9FLAO</name>
<evidence type="ECO:0000313" key="3">
    <source>
        <dbReference type="EMBL" id="SDZ77733.1"/>
    </source>
</evidence>
<dbReference type="Pfam" id="PF01075">
    <property type="entry name" value="Glyco_transf_9"/>
    <property type="match status" value="1"/>
</dbReference>
<dbReference type="AlphaFoldDB" id="A0A1H3VSD7"/>
<dbReference type="STRING" id="908615.SAMN05421540_101261"/>
<evidence type="ECO:0000256" key="2">
    <source>
        <dbReference type="ARBA" id="ARBA00022679"/>
    </source>
</evidence>
<dbReference type="Proteomes" id="UP000198820">
    <property type="component" value="Unassembled WGS sequence"/>
</dbReference>
<evidence type="ECO:0000256" key="1">
    <source>
        <dbReference type="ARBA" id="ARBA00022676"/>
    </source>
</evidence>
<dbReference type="CDD" id="cd03789">
    <property type="entry name" value="GT9_LPS_heptosyltransferase"/>
    <property type="match status" value="1"/>
</dbReference>
<dbReference type="InterPro" id="IPR051199">
    <property type="entry name" value="LPS_LOS_Heptosyltrfase"/>
</dbReference>
<dbReference type="PANTHER" id="PTHR30160:SF22">
    <property type="entry name" value="LIPOPOLYSACCHARIDE CORE BIOSYNTHESIS PROTEIN"/>
    <property type="match status" value="1"/>
</dbReference>
<evidence type="ECO:0000313" key="4">
    <source>
        <dbReference type="Proteomes" id="UP000198820"/>
    </source>
</evidence>
<dbReference type="Gene3D" id="3.40.50.2000">
    <property type="entry name" value="Glycogen Phosphorylase B"/>
    <property type="match status" value="2"/>
</dbReference>
<gene>
    <name evidence="3" type="ORF">SAMN05421540_101261</name>
</gene>